<evidence type="ECO:0000259" key="2">
    <source>
        <dbReference type="Pfam" id="PF06722"/>
    </source>
</evidence>
<dbReference type="InterPro" id="IPR010610">
    <property type="entry name" value="EryCIII-like_C"/>
</dbReference>
<dbReference type="Pfam" id="PF06722">
    <property type="entry name" value="EryCIII-like_C"/>
    <property type="match status" value="1"/>
</dbReference>
<comment type="caution">
    <text evidence="3">The sequence shown here is derived from an EMBL/GenBank/DDBJ whole genome shotgun (WGS) entry which is preliminary data.</text>
</comment>
<feature type="domain" description="Erythromycin biosynthesis protein CIII-like C-terminal" evidence="2">
    <location>
        <begin position="344"/>
        <end position="448"/>
    </location>
</feature>
<dbReference type="SUPFAM" id="SSF53756">
    <property type="entry name" value="UDP-Glycosyltransferase/glycogen phosphorylase"/>
    <property type="match status" value="1"/>
</dbReference>
<dbReference type="PANTHER" id="PTHR21015">
    <property type="entry name" value="UDP-N-ACETYLGLUCOSAMINE--N-ACETYLMURAMYL-(PENTAPEPTIDE) PYROPHOSPHORYL-UNDECAPRENOL N-ACETYLGLUCOSAMINE TRANSFERASE 1"/>
    <property type="match status" value="1"/>
</dbReference>
<organism evidence="3 4">
    <name type="scientific">Neonectria punicea</name>
    <dbReference type="NCBI Taxonomy" id="979145"/>
    <lineage>
        <taxon>Eukaryota</taxon>
        <taxon>Fungi</taxon>
        <taxon>Dikarya</taxon>
        <taxon>Ascomycota</taxon>
        <taxon>Pezizomycotina</taxon>
        <taxon>Sordariomycetes</taxon>
        <taxon>Hypocreomycetidae</taxon>
        <taxon>Hypocreales</taxon>
        <taxon>Nectriaceae</taxon>
        <taxon>Neonectria</taxon>
    </lineage>
</organism>
<evidence type="ECO:0000313" key="4">
    <source>
        <dbReference type="Proteomes" id="UP001498476"/>
    </source>
</evidence>
<dbReference type="EMBL" id="JAZAVJ010000245">
    <property type="protein sequence ID" value="KAK7403449.1"/>
    <property type="molecule type" value="Genomic_DNA"/>
</dbReference>
<sequence>MAALNPVASLAKDIEKTTMTDSSSAEKPYLVFTAAPASGHTIPPSRIAAELVKRGYEATFIGGEQFEDMLRRTGADFVPIADMFTPAMVEERNAIPAGIPRLLYDMKNLFLGKTPERWELLKGVLERLRAEKPDREIIVVNETLFMGANPLVLGAPLPKGFATRPRVINLHAVPYIGSSIDTGPLGPGLPPDSSESGRARNQLLYQMMAAGPFAELIADQNELLKSLGTTKALTPELPFHHWMLMHDTVLQLCPPSLEYPRSDMPSHVKFAGCPTPRPIAADFKYPEWWADVTRGDRKIVTVTQGTVANDYTDLLIPSIEGLAHRDDLLVVAILGHRGVSLPADVGIPANTRVIDYLPYDALLPHSSVFVMNAGYGGFLHGVTNGVPMVLAGESEDKPEIAMRGSWSGVAVNLRTGRPSAAAVLAGVERVLGDGSFKTRIDEVRRENEALRVFDVAEREILALREVEV</sequence>
<gene>
    <name evidence="3" type="ORF">QQX98_010770</name>
</gene>
<dbReference type="Proteomes" id="UP001498476">
    <property type="component" value="Unassembled WGS sequence"/>
</dbReference>
<dbReference type="InterPro" id="IPR002213">
    <property type="entry name" value="UDP_glucos_trans"/>
</dbReference>
<protein>
    <recommendedName>
        <fullName evidence="2">Erythromycin biosynthesis protein CIII-like C-terminal domain-containing protein</fullName>
    </recommendedName>
</protein>
<keyword evidence="1" id="KW-0808">Transferase</keyword>
<evidence type="ECO:0000313" key="3">
    <source>
        <dbReference type="EMBL" id="KAK7403449.1"/>
    </source>
</evidence>
<dbReference type="CDD" id="cd03784">
    <property type="entry name" value="GT1_Gtf-like"/>
    <property type="match status" value="1"/>
</dbReference>
<name>A0ABR1GNJ2_9HYPO</name>
<proteinExistence type="predicted"/>
<dbReference type="Gene3D" id="3.40.50.2000">
    <property type="entry name" value="Glycogen Phosphorylase B"/>
    <property type="match status" value="2"/>
</dbReference>
<accession>A0ABR1GNJ2</accession>
<keyword evidence="4" id="KW-1185">Reference proteome</keyword>
<evidence type="ECO:0000256" key="1">
    <source>
        <dbReference type="ARBA" id="ARBA00022679"/>
    </source>
</evidence>
<dbReference type="PANTHER" id="PTHR21015:SF22">
    <property type="entry name" value="GLYCOSYLTRANSFERASE"/>
    <property type="match status" value="1"/>
</dbReference>
<reference evidence="3 4" key="1">
    <citation type="journal article" date="2025" name="Microbiol. Resour. Announc.">
        <title>Draft genome sequences for Neonectria magnoliae and Neonectria punicea, canker pathogens of Liriodendron tulipifera and Acer saccharum in West Virginia.</title>
        <authorList>
            <person name="Petronek H.M."/>
            <person name="Kasson M.T."/>
            <person name="Metheny A.M."/>
            <person name="Stauder C.M."/>
            <person name="Lovett B."/>
            <person name="Lynch S.C."/>
            <person name="Garnas J.R."/>
            <person name="Kasson L.R."/>
            <person name="Stajich J.E."/>
        </authorList>
    </citation>
    <scope>NUCLEOTIDE SEQUENCE [LARGE SCALE GENOMIC DNA]</scope>
    <source>
        <strain evidence="3 4">NRRL 64653</strain>
    </source>
</reference>